<dbReference type="EMBL" id="JADYXP020000007">
    <property type="protein sequence ID" value="KAL0119474.1"/>
    <property type="molecule type" value="Genomic_DNA"/>
</dbReference>
<dbReference type="AlphaFoldDB" id="A0AAW2FXL6"/>
<comment type="caution">
    <text evidence="1">The sequence shown here is derived from an EMBL/GenBank/DDBJ whole genome shotgun (WGS) entry which is preliminary data.</text>
</comment>
<gene>
    <name evidence="1" type="ORF">PUN28_007757</name>
</gene>
<name>A0AAW2FXL6_9HYME</name>
<accession>A0AAW2FXL6</accession>
<reference evidence="1 2" key="1">
    <citation type="submission" date="2023-03" db="EMBL/GenBank/DDBJ databases">
        <title>High recombination rates correlate with genetic variation in Cardiocondyla obscurior ants.</title>
        <authorList>
            <person name="Errbii M."/>
        </authorList>
    </citation>
    <scope>NUCLEOTIDE SEQUENCE [LARGE SCALE GENOMIC DNA]</scope>
    <source>
        <strain evidence="1">Alpha-2009</strain>
        <tissue evidence="1">Whole body</tissue>
    </source>
</reference>
<organism evidence="1 2">
    <name type="scientific">Cardiocondyla obscurior</name>
    <dbReference type="NCBI Taxonomy" id="286306"/>
    <lineage>
        <taxon>Eukaryota</taxon>
        <taxon>Metazoa</taxon>
        <taxon>Ecdysozoa</taxon>
        <taxon>Arthropoda</taxon>
        <taxon>Hexapoda</taxon>
        <taxon>Insecta</taxon>
        <taxon>Pterygota</taxon>
        <taxon>Neoptera</taxon>
        <taxon>Endopterygota</taxon>
        <taxon>Hymenoptera</taxon>
        <taxon>Apocrita</taxon>
        <taxon>Aculeata</taxon>
        <taxon>Formicoidea</taxon>
        <taxon>Formicidae</taxon>
        <taxon>Myrmicinae</taxon>
        <taxon>Cardiocondyla</taxon>
    </lineage>
</organism>
<proteinExistence type="predicted"/>
<evidence type="ECO:0000313" key="2">
    <source>
        <dbReference type="Proteomes" id="UP001430953"/>
    </source>
</evidence>
<sequence>MPSFLYGHIYICISEMDFRICSNNFYVLAQKKRKKKSTRYDLYFVDFCMTNALKIIRGASCTPRPNSADCYFLYLSIHVTYAVIFKFSTLYLDI</sequence>
<protein>
    <submittedName>
        <fullName evidence="1">Uncharacterized protein</fullName>
    </submittedName>
</protein>
<keyword evidence="2" id="KW-1185">Reference proteome</keyword>
<evidence type="ECO:0000313" key="1">
    <source>
        <dbReference type="EMBL" id="KAL0119474.1"/>
    </source>
</evidence>
<dbReference type="Proteomes" id="UP001430953">
    <property type="component" value="Unassembled WGS sequence"/>
</dbReference>